<sequence>MPIVCNELLGRELIKIYQDTESFNFSIDSMLLADFVSITARCKSICDLCTGNAPIPLYLSLRSKANIIGVEVQEHSYNLAIDSVKVNKLENQITIIHDNLIDISNKIGKSKFDVVTCNPPFFKVGNHQINPKDSKAIARHEILATLEDIIKEASKLLNTRGRFALVHRPERLPEILELFKKYHIEPKRLRLVYPRVGMECNHILIEGIKDGAVDGLRIEGPLYVYKDDNTWTDEVLKIYNYTKEWVLCF</sequence>
<dbReference type="GO" id="GO:0032259">
    <property type="term" value="P:methylation"/>
    <property type="evidence" value="ECO:0007669"/>
    <property type="project" value="UniProtKB-KW"/>
</dbReference>
<dbReference type="OrthoDB" id="9777257at2"/>
<dbReference type="FunCoup" id="A0A397S767">
    <property type="interactions" value="26"/>
</dbReference>
<dbReference type="InterPro" id="IPR050210">
    <property type="entry name" value="tRNA_Adenine-N(6)_MTase"/>
</dbReference>
<comment type="caution">
    <text evidence="2">The sequence shown here is derived from an EMBL/GenBank/DDBJ whole genome shotgun (WGS) entry which is preliminary data.</text>
</comment>
<dbReference type="GO" id="GO:0008168">
    <property type="term" value="F:methyltransferase activity"/>
    <property type="evidence" value="ECO:0007669"/>
    <property type="project" value="UniProtKB-KW"/>
</dbReference>
<organism evidence="2 3">
    <name type="scientific">Anaeroplasma bactoclasticum</name>
    <dbReference type="NCBI Taxonomy" id="2088"/>
    <lineage>
        <taxon>Bacteria</taxon>
        <taxon>Bacillati</taxon>
        <taxon>Mycoplasmatota</taxon>
        <taxon>Mollicutes</taxon>
        <taxon>Anaeroplasmatales</taxon>
        <taxon>Anaeroplasmataceae</taxon>
        <taxon>Anaeroplasma</taxon>
    </lineage>
</organism>
<dbReference type="SUPFAM" id="SSF53335">
    <property type="entry name" value="S-adenosyl-L-methionine-dependent methyltransferases"/>
    <property type="match status" value="1"/>
</dbReference>
<dbReference type="InterPro" id="IPR007848">
    <property type="entry name" value="Small_mtfrase_dom"/>
</dbReference>
<reference evidence="2 3" key="1">
    <citation type="submission" date="2018-08" db="EMBL/GenBank/DDBJ databases">
        <title>Genomic Encyclopedia of Archaeal and Bacterial Type Strains, Phase II (KMG-II): from individual species to whole genera.</title>
        <authorList>
            <person name="Goeker M."/>
        </authorList>
    </citation>
    <scope>NUCLEOTIDE SEQUENCE [LARGE SCALE GENOMIC DNA]</scope>
    <source>
        <strain evidence="2 3">ATCC 27112</strain>
    </source>
</reference>
<dbReference type="Proteomes" id="UP000266506">
    <property type="component" value="Unassembled WGS sequence"/>
</dbReference>
<dbReference type="CDD" id="cd02440">
    <property type="entry name" value="AdoMet_MTases"/>
    <property type="match status" value="1"/>
</dbReference>
<dbReference type="Pfam" id="PF05175">
    <property type="entry name" value="MTS"/>
    <property type="match status" value="1"/>
</dbReference>
<keyword evidence="3" id="KW-1185">Reference proteome</keyword>
<evidence type="ECO:0000313" key="3">
    <source>
        <dbReference type="Proteomes" id="UP000266506"/>
    </source>
</evidence>
<dbReference type="InterPro" id="IPR029063">
    <property type="entry name" value="SAM-dependent_MTases_sf"/>
</dbReference>
<feature type="domain" description="Methyltransferase small" evidence="1">
    <location>
        <begin position="31"/>
        <end position="169"/>
    </location>
</feature>
<dbReference type="InParanoid" id="A0A397S767"/>
<dbReference type="Gene3D" id="3.40.50.150">
    <property type="entry name" value="Vaccinia Virus protein VP39"/>
    <property type="match status" value="1"/>
</dbReference>
<accession>A0A397S767</accession>
<dbReference type="PANTHER" id="PTHR47739">
    <property type="entry name" value="TRNA1(VAL) (ADENINE(37)-N6)-METHYLTRANSFERASE"/>
    <property type="match status" value="1"/>
</dbReference>
<dbReference type="EMBL" id="QXEV01000001">
    <property type="protein sequence ID" value="RIA78591.1"/>
    <property type="molecule type" value="Genomic_DNA"/>
</dbReference>
<name>A0A397S767_9MOLU</name>
<protein>
    <submittedName>
        <fullName evidence="2">tRNA1(Val) A37 N6-methylase TrmN6</fullName>
    </submittedName>
</protein>
<dbReference type="PANTHER" id="PTHR47739:SF1">
    <property type="entry name" value="TRNA1(VAL) (ADENINE(37)-N6)-METHYLTRANSFERASE"/>
    <property type="match status" value="1"/>
</dbReference>
<keyword evidence="2" id="KW-0808">Transferase</keyword>
<proteinExistence type="predicted"/>
<evidence type="ECO:0000259" key="1">
    <source>
        <dbReference type="Pfam" id="PF05175"/>
    </source>
</evidence>
<gene>
    <name evidence="2" type="ORF">EI71_00152</name>
</gene>
<dbReference type="AlphaFoldDB" id="A0A397S767"/>
<evidence type="ECO:0000313" key="2">
    <source>
        <dbReference type="EMBL" id="RIA78591.1"/>
    </source>
</evidence>
<keyword evidence="2" id="KW-0489">Methyltransferase</keyword>